<dbReference type="RefSeq" id="WP_164456436.1">
    <property type="nucleotide sequence ID" value="NZ_JAAIJQ010000150.1"/>
</dbReference>
<name>A0A6M0K5Q7_9GAMM</name>
<dbReference type="EMBL" id="JAAIJQ010000150">
    <property type="protein sequence ID" value="NEV65108.1"/>
    <property type="molecule type" value="Genomic_DNA"/>
</dbReference>
<accession>A0A6M0K5Q7</accession>
<keyword evidence="2" id="KW-0812">Transmembrane</keyword>
<feature type="region of interest" description="Disordered" evidence="1">
    <location>
        <begin position="28"/>
        <end position="69"/>
    </location>
</feature>
<gene>
    <name evidence="3" type="ORF">G3446_25200</name>
</gene>
<dbReference type="AlphaFoldDB" id="A0A6M0K5Q7"/>
<sequence length="69" mass="7432">MDTGTAKAIEVIVIGALFVGFYLQQQKSLTRTKSDDSDARREARRSAASETSRQGSKSSEPSQGDDHTG</sequence>
<reference evidence="3 4" key="1">
    <citation type="submission" date="2020-02" db="EMBL/GenBank/DDBJ databases">
        <title>Genome sequences of Thiorhodococcus mannitoliphagus and Thiorhodococcus minor, purple sulfur photosynthetic bacteria in the gammaproteobacterial family, Chromatiaceae.</title>
        <authorList>
            <person name="Aviles F.A."/>
            <person name="Meyer T.E."/>
            <person name="Kyndt J.A."/>
        </authorList>
    </citation>
    <scope>NUCLEOTIDE SEQUENCE [LARGE SCALE GENOMIC DNA]</scope>
    <source>
        <strain evidence="3 4">DSM 11518</strain>
    </source>
</reference>
<evidence type="ECO:0000256" key="2">
    <source>
        <dbReference type="SAM" id="Phobius"/>
    </source>
</evidence>
<feature type="compositionally biased region" description="Polar residues" evidence="1">
    <location>
        <begin position="51"/>
        <end position="62"/>
    </location>
</feature>
<feature type="compositionally biased region" description="Basic and acidic residues" evidence="1">
    <location>
        <begin position="32"/>
        <end position="47"/>
    </location>
</feature>
<feature type="transmembrane region" description="Helical" evidence="2">
    <location>
        <begin position="6"/>
        <end position="23"/>
    </location>
</feature>
<comment type="caution">
    <text evidence="3">The sequence shown here is derived from an EMBL/GenBank/DDBJ whole genome shotgun (WGS) entry which is preliminary data.</text>
</comment>
<keyword evidence="4" id="KW-1185">Reference proteome</keyword>
<evidence type="ECO:0000313" key="4">
    <source>
        <dbReference type="Proteomes" id="UP000483379"/>
    </source>
</evidence>
<protein>
    <submittedName>
        <fullName evidence="3">Uncharacterized protein</fullName>
    </submittedName>
</protein>
<dbReference type="Proteomes" id="UP000483379">
    <property type="component" value="Unassembled WGS sequence"/>
</dbReference>
<proteinExistence type="predicted"/>
<evidence type="ECO:0000313" key="3">
    <source>
        <dbReference type="EMBL" id="NEV65108.1"/>
    </source>
</evidence>
<keyword evidence="2" id="KW-1133">Transmembrane helix</keyword>
<keyword evidence="2" id="KW-0472">Membrane</keyword>
<organism evidence="3 4">
    <name type="scientific">Thiorhodococcus minor</name>
    <dbReference type="NCBI Taxonomy" id="57489"/>
    <lineage>
        <taxon>Bacteria</taxon>
        <taxon>Pseudomonadati</taxon>
        <taxon>Pseudomonadota</taxon>
        <taxon>Gammaproteobacteria</taxon>
        <taxon>Chromatiales</taxon>
        <taxon>Chromatiaceae</taxon>
        <taxon>Thiorhodococcus</taxon>
    </lineage>
</organism>
<evidence type="ECO:0000256" key="1">
    <source>
        <dbReference type="SAM" id="MobiDB-lite"/>
    </source>
</evidence>